<feature type="compositionally biased region" description="Basic and acidic residues" evidence="2">
    <location>
        <begin position="275"/>
        <end position="297"/>
    </location>
</feature>
<feature type="coiled-coil region" evidence="1">
    <location>
        <begin position="64"/>
        <end position="112"/>
    </location>
</feature>
<organism evidence="3 4">
    <name type="scientific">Wuchereria bancrofti</name>
    <dbReference type="NCBI Taxonomy" id="6293"/>
    <lineage>
        <taxon>Eukaryota</taxon>
        <taxon>Metazoa</taxon>
        <taxon>Ecdysozoa</taxon>
        <taxon>Nematoda</taxon>
        <taxon>Chromadorea</taxon>
        <taxon>Rhabditida</taxon>
        <taxon>Spirurina</taxon>
        <taxon>Spiruromorpha</taxon>
        <taxon>Filarioidea</taxon>
        <taxon>Onchocercidae</taxon>
        <taxon>Wuchereria</taxon>
    </lineage>
</organism>
<accession>A0A3P7G8R7</accession>
<reference evidence="3 4" key="1">
    <citation type="submission" date="2018-11" db="EMBL/GenBank/DDBJ databases">
        <authorList>
            <consortium name="Pathogen Informatics"/>
        </authorList>
    </citation>
    <scope>NUCLEOTIDE SEQUENCE [LARGE SCALE GENOMIC DNA]</scope>
</reference>
<dbReference type="InParanoid" id="A0A3P7G8R7"/>
<proteinExistence type="predicted"/>
<dbReference type="OrthoDB" id="5843220at2759"/>
<evidence type="ECO:0000256" key="1">
    <source>
        <dbReference type="SAM" id="Coils"/>
    </source>
</evidence>
<dbReference type="EMBL" id="UYWW01012167">
    <property type="protein sequence ID" value="VDM19188.1"/>
    <property type="molecule type" value="Genomic_DNA"/>
</dbReference>
<dbReference type="OMA" id="GTLCQVQ"/>
<sequence>MMNEQIGDENVSSTILKKQLERIKEKEEIRNVNDESTETELSISCSLEAYDSENADMQFWRFAAEKFASELDRLRTDNLNLENLINSKKTRLDNLKDLNAELLEKAQCLDNGGTLCQVQNIATHTTRKAGELKVSKATTTNAKVQHDGNEQGETKIWNQNVERNLRNNEEKLNETRILKAELVHVTPTTVEAAVQTDVAVSIKLPKLTAEDLKSSEISANYWRRLAERLYAESERKAEINFELSIRLAKLNEEIIEEEKDYLALKHYISAEEDTECHSESKFNKNQETKREDEDKSGNHLPENYIPL</sequence>
<dbReference type="AlphaFoldDB" id="A0A3P7G8R7"/>
<dbReference type="Proteomes" id="UP000270924">
    <property type="component" value="Unassembled WGS sequence"/>
</dbReference>
<evidence type="ECO:0000313" key="3">
    <source>
        <dbReference type="EMBL" id="VDM19188.1"/>
    </source>
</evidence>
<name>A0A3P7G8R7_WUCBA</name>
<evidence type="ECO:0000256" key="2">
    <source>
        <dbReference type="SAM" id="MobiDB-lite"/>
    </source>
</evidence>
<evidence type="ECO:0000313" key="4">
    <source>
        <dbReference type="Proteomes" id="UP000270924"/>
    </source>
</evidence>
<keyword evidence="1" id="KW-0175">Coiled coil</keyword>
<feature type="region of interest" description="Disordered" evidence="2">
    <location>
        <begin position="272"/>
        <end position="307"/>
    </location>
</feature>
<protein>
    <submittedName>
        <fullName evidence="3">Uncharacterized protein</fullName>
    </submittedName>
</protein>
<gene>
    <name evidence="3" type="ORF">WBA_LOCUS10382</name>
</gene>
<keyword evidence="4" id="KW-1185">Reference proteome</keyword>